<dbReference type="RefSeq" id="WP_057842168.1">
    <property type="nucleotide sequence ID" value="NZ_LLYA01000035.1"/>
</dbReference>
<comment type="caution">
    <text evidence="1">The sequence shown here is derived from an EMBL/GenBank/DDBJ whole genome shotgun (WGS) entry which is preliminary data.</text>
</comment>
<keyword evidence="2" id="KW-1185">Reference proteome</keyword>
<evidence type="ECO:0000313" key="2">
    <source>
        <dbReference type="Proteomes" id="UP000052023"/>
    </source>
</evidence>
<dbReference type="Pfam" id="PF06684">
    <property type="entry name" value="AA_synth"/>
    <property type="match status" value="1"/>
</dbReference>
<proteinExistence type="predicted"/>
<dbReference type="Proteomes" id="UP000052023">
    <property type="component" value="Unassembled WGS sequence"/>
</dbReference>
<organism evidence="1 2">
    <name type="scientific">Bradyrhizobium retamae</name>
    <dbReference type="NCBI Taxonomy" id="1300035"/>
    <lineage>
        <taxon>Bacteria</taxon>
        <taxon>Pseudomonadati</taxon>
        <taxon>Pseudomonadota</taxon>
        <taxon>Alphaproteobacteria</taxon>
        <taxon>Hyphomicrobiales</taxon>
        <taxon>Nitrobacteraceae</taxon>
        <taxon>Bradyrhizobium</taxon>
    </lineage>
</organism>
<dbReference type="SUPFAM" id="SSF160519">
    <property type="entry name" value="BB2672-like"/>
    <property type="match status" value="1"/>
</dbReference>
<gene>
    <name evidence="1" type="ORF">CQ13_17000</name>
</gene>
<dbReference type="EMBL" id="LLYA01000035">
    <property type="protein sequence ID" value="KRR29222.1"/>
    <property type="molecule type" value="Genomic_DNA"/>
</dbReference>
<dbReference type="AlphaFoldDB" id="A0A0R3NHK8"/>
<dbReference type="InterPro" id="IPR009569">
    <property type="entry name" value="AA_synth_put"/>
</dbReference>
<reference evidence="1 2" key="1">
    <citation type="submission" date="2014-03" db="EMBL/GenBank/DDBJ databases">
        <title>Bradyrhizobium valentinum sp. nov., isolated from effective nodules of Lupinus mariae-josephae, a lupine endemic of basic-lime soils in Eastern Spain.</title>
        <authorList>
            <person name="Duran D."/>
            <person name="Rey L."/>
            <person name="Navarro A."/>
            <person name="Busquets A."/>
            <person name="Imperial J."/>
            <person name="Ruiz-Argueso T."/>
        </authorList>
    </citation>
    <scope>NUCLEOTIDE SEQUENCE [LARGE SCALE GENOMIC DNA]</scope>
    <source>
        <strain evidence="1 2">Ro19</strain>
    </source>
</reference>
<evidence type="ECO:0008006" key="3">
    <source>
        <dbReference type="Google" id="ProtNLM"/>
    </source>
</evidence>
<dbReference type="Gene3D" id="3.30.1330.110">
    <property type="entry name" value="BB2672"/>
    <property type="match status" value="1"/>
</dbReference>
<protein>
    <recommendedName>
        <fullName evidence="3">Peptide synthetase</fullName>
    </recommendedName>
</protein>
<dbReference type="InterPro" id="IPR035936">
    <property type="entry name" value="BB2672"/>
</dbReference>
<evidence type="ECO:0000313" key="1">
    <source>
        <dbReference type="EMBL" id="KRR29222.1"/>
    </source>
</evidence>
<accession>A0A0R3NHK8</accession>
<dbReference type="OrthoDB" id="9803312at2"/>
<name>A0A0R3NHK8_9BRAD</name>
<sequence>MAQGTVYDIRKTQVSIEEVWHERGPRRTRPLLIGTALAVINNPHAGRYEPDLMPFQAGLRDLGRQLARTLCERLGGKDVVEAYGKGAIVGGDGELEHGAVWHEAGGAAIREVIAQAKAIVPAAKTVGAIGTRLMVPLGHIEAAYVRSHFGTAEMTIWDAPRRDEIVFGLVMATGGRTHARIGGLSVDAISVHDGQR</sequence>